<reference evidence="1 2" key="1">
    <citation type="journal article" date="2018" name="Front. Plant Sci.">
        <title>Red Clover (Trifolium pratense) and Zigzag Clover (T. medium) - A Picture of Genomic Similarities and Differences.</title>
        <authorList>
            <person name="Dluhosova J."/>
            <person name="Istvanek J."/>
            <person name="Nedelnik J."/>
            <person name="Repkova J."/>
        </authorList>
    </citation>
    <scope>NUCLEOTIDE SEQUENCE [LARGE SCALE GENOMIC DNA]</scope>
    <source>
        <strain evidence="2">cv. 10/8</strain>
        <tissue evidence="1">Leaf</tissue>
    </source>
</reference>
<name>A0A392RX99_9FABA</name>
<sequence>TPDWQVRTSLKKHLVPTIIRILDSSTSSTTLRLPKSSFRSPRSIACLQLSLDFRIALQAFTTLRPPEMPSVCRSLAWPQTNLGTLGGSTSCNIKLLLHPTTSSSPTSSPV</sequence>
<feature type="non-terminal residue" evidence="1">
    <location>
        <position position="1"/>
    </location>
</feature>
<dbReference type="Proteomes" id="UP000265520">
    <property type="component" value="Unassembled WGS sequence"/>
</dbReference>
<comment type="caution">
    <text evidence="1">The sequence shown here is derived from an EMBL/GenBank/DDBJ whole genome shotgun (WGS) entry which is preliminary data.</text>
</comment>
<organism evidence="1 2">
    <name type="scientific">Trifolium medium</name>
    <dbReference type="NCBI Taxonomy" id="97028"/>
    <lineage>
        <taxon>Eukaryota</taxon>
        <taxon>Viridiplantae</taxon>
        <taxon>Streptophyta</taxon>
        <taxon>Embryophyta</taxon>
        <taxon>Tracheophyta</taxon>
        <taxon>Spermatophyta</taxon>
        <taxon>Magnoliopsida</taxon>
        <taxon>eudicotyledons</taxon>
        <taxon>Gunneridae</taxon>
        <taxon>Pentapetalae</taxon>
        <taxon>rosids</taxon>
        <taxon>fabids</taxon>
        <taxon>Fabales</taxon>
        <taxon>Fabaceae</taxon>
        <taxon>Papilionoideae</taxon>
        <taxon>50 kb inversion clade</taxon>
        <taxon>NPAAA clade</taxon>
        <taxon>Hologalegina</taxon>
        <taxon>IRL clade</taxon>
        <taxon>Trifolieae</taxon>
        <taxon>Trifolium</taxon>
    </lineage>
</organism>
<dbReference type="EMBL" id="LXQA010290079">
    <property type="protein sequence ID" value="MCI41273.1"/>
    <property type="molecule type" value="Genomic_DNA"/>
</dbReference>
<evidence type="ECO:0000313" key="2">
    <source>
        <dbReference type="Proteomes" id="UP000265520"/>
    </source>
</evidence>
<protein>
    <submittedName>
        <fullName evidence="1">Uncharacterized protein</fullName>
    </submittedName>
</protein>
<keyword evidence="2" id="KW-1185">Reference proteome</keyword>
<dbReference type="AlphaFoldDB" id="A0A392RX99"/>
<evidence type="ECO:0000313" key="1">
    <source>
        <dbReference type="EMBL" id="MCI41273.1"/>
    </source>
</evidence>
<proteinExistence type="predicted"/>
<accession>A0A392RX99</accession>